<evidence type="ECO:0000256" key="1">
    <source>
        <dbReference type="SAM" id="Phobius"/>
    </source>
</evidence>
<dbReference type="RefSeq" id="WP_136406638.1">
    <property type="nucleotide sequence ID" value="NZ_SSWX01000012.1"/>
</dbReference>
<sequence>MLKTSLPLNKRSSQAGFALIEVLVSILILSIGLLGAAGLFTRAIDFTIDTERRQMASMLANELMETLRGNTSAILNAKGSPKDNLGGYAKAIGAELDSTSCDSESVDPSNQLNCWAARSRQLMPDVTDEFIAANFSVTEQSGVVAIQVAWPSKSEQCLAADKEENEKDYCTYTIQSKL</sequence>
<dbReference type="InterPro" id="IPR013362">
    <property type="entry name" value="Pilus_4_PilV"/>
</dbReference>
<feature type="transmembrane region" description="Helical" evidence="1">
    <location>
        <begin position="15"/>
        <end position="40"/>
    </location>
</feature>
<keyword evidence="1" id="KW-0472">Membrane</keyword>
<evidence type="ECO:0000313" key="2">
    <source>
        <dbReference type="EMBL" id="THJ33037.1"/>
    </source>
</evidence>
<keyword evidence="3" id="KW-1185">Reference proteome</keyword>
<name>A0A4S5BKK5_9BURK</name>
<protein>
    <submittedName>
        <fullName evidence="2">Type IV pilus modification protein PilV</fullName>
    </submittedName>
</protein>
<organism evidence="2 3">
    <name type="scientific">Lampropedia aestuarii</name>
    <dbReference type="NCBI Taxonomy" id="2562762"/>
    <lineage>
        <taxon>Bacteria</taxon>
        <taxon>Pseudomonadati</taxon>
        <taxon>Pseudomonadota</taxon>
        <taxon>Betaproteobacteria</taxon>
        <taxon>Burkholderiales</taxon>
        <taxon>Comamonadaceae</taxon>
        <taxon>Lampropedia</taxon>
    </lineage>
</organism>
<dbReference type="AlphaFoldDB" id="A0A4S5BKK5"/>
<dbReference type="OrthoDB" id="8859076at2"/>
<dbReference type="EMBL" id="SSWX01000012">
    <property type="protein sequence ID" value="THJ33037.1"/>
    <property type="molecule type" value="Genomic_DNA"/>
</dbReference>
<accession>A0A4S5BKK5</accession>
<dbReference type="NCBIfam" id="TIGR02523">
    <property type="entry name" value="type_IV_pilV"/>
    <property type="match status" value="1"/>
</dbReference>
<keyword evidence="1" id="KW-0812">Transmembrane</keyword>
<dbReference type="NCBIfam" id="TIGR02532">
    <property type="entry name" value="IV_pilin_GFxxxE"/>
    <property type="match status" value="1"/>
</dbReference>
<dbReference type="InterPro" id="IPR012902">
    <property type="entry name" value="N_methyl_site"/>
</dbReference>
<reference evidence="2 3" key="1">
    <citation type="submission" date="2019-04" db="EMBL/GenBank/DDBJ databases">
        <title>Lampropedia sp YIM MLB12 draf genome.</title>
        <authorList>
            <person name="Wang Y.-X."/>
        </authorList>
    </citation>
    <scope>NUCLEOTIDE SEQUENCE [LARGE SCALE GENOMIC DNA]</scope>
    <source>
        <strain evidence="2 3">YIM MLB12</strain>
    </source>
</reference>
<comment type="caution">
    <text evidence="2">The sequence shown here is derived from an EMBL/GenBank/DDBJ whole genome shotgun (WGS) entry which is preliminary data.</text>
</comment>
<evidence type="ECO:0000313" key="3">
    <source>
        <dbReference type="Proteomes" id="UP000306236"/>
    </source>
</evidence>
<gene>
    <name evidence="2" type="primary">pilV</name>
    <name evidence="2" type="ORF">E8K88_10630</name>
</gene>
<proteinExistence type="predicted"/>
<keyword evidence="1" id="KW-1133">Transmembrane helix</keyword>
<dbReference type="Proteomes" id="UP000306236">
    <property type="component" value="Unassembled WGS sequence"/>
</dbReference>
<dbReference type="Pfam" id="PF07963">
    <property type="entry name" value="N_methyl"/>
    <property type="match status" value="1"/>
</dbReference>